<dbReference type="Gene3D" id="3.80.10.10">
    <property type="entry name" value="Ribonuclease Inhibitor"/>
    <property type="match status" value="3"/>
</dbReference>
<accession>A0A5J9WVG0</accession>
<dbReference type="OrthoDB" id="4062651at2759"/>
<dbReference type="InterPro" id="IPR017441">
    <property type="entry name" value="Protein_kinase_ATP_BS"/>
</dbReference>
<dbReference type="FunFam" id="3.80.10.10:FF:000470">
    <property type="entry name" value="LRR receptor-like serine/threonine-protein kinase RPK2"/>
    <property type="match status" value="1"/>
</dbReference>
<comment type="subcellular location">
    <subcellularLocation>
        <location evidence="1">Cell membrane</location>
        <topology evidence="1">Single-pass type I membrane protein</topology>
    </subcellularLocation>
</comment>
<dbReference type="EMBL" id="RWGY01000002">
    <property type="protein sequence ID" value="TVU51250.1"/>
    <property type="molecule type" value="Genomic_DNA"/>
</dbReference>
<keyword evidence="4" id="KW-0723">Serine/threonine-protein kinase</keyword>
<evidence type="ECO:0000256" key="1">
    <source>
        <dbReference type="ARBA" id="ARBA00004251"/>
    </source>
</evidence>
<dbReference type="SMART" id="SM00365">
    <property type="entry name" value="LRR_SD22"/>
    <property type="match status" value="6"/>
</dbReference>
<keyword evidence="13 18" id="KW-1133">Transmembrane helix</keyword>
<feature type="domain" description="Protein kinase" evidence="20">
    <location>
        <begin position="713"/>
        <end position="1004"/>
    </location>
</feature>
<dbReference type="GO" id="GO:0005886">
    <property type="term" value="C:plasma membrane"/>
    <property type="evidence" value="ECO:0007669"/>
    <property type="project" value="UniProtKB-SubCell"/>
</dbReference>
<feature type="chain" id="PRO_5023914733" description="Protein kinase domain-containing protein" evidence="19">
    <location>
        <begin position="38"/>
        <end position="1057"/>
    </location>
</feature>
<dbReference type="SUPFAM" id="SSF56112">
    <property type="entry name" value="Protein kinase-like (PK-like)"/>
    <property type="match status" value="1"/>
</dbReference>
<keyword evidence="10 17" id="KW-0547">Nucleotide-binding</keyword>
<dbReference type="Pfam" id="PF13516">
    <property type="entry name" value="LRR_6"/>
    <property type="match status" value="1"/>
</dbReference>
<keyword evidence="11" id="KW-0418">Kinase</keyword>
<dbReference type="InterPro" id="IPR001245">
    <property type="entry name" value="Ser-Thr/Tyr_kinase_cat_dom"/>
</dbReference>
<evidence type="ECO:0000256" key="11">
    <source>
        <dbReference type="ARBA" id="ARBA00022777"/>
    </source>
</evidence>
<dbReference type="Pfam" id="PF13855">
    <property type="entry name" value="LRR_8"/>
    <property type="match status" value="3"/>
</dbReference>
<dbReference type="PROSITE" id="PS51450">
    <property type="entry name" value="LRR"/>
    <property type="match status" value="3"/>
</dbReference>
<dbReference type="Pfam" id="PF00560">
    <property type="entry name" value="LRR_1"/>
    <property type="match status" value="3"/>
</dbReference>
<keyword evidence="14 18" id="KW-0472">Membrane</keyword>
<keyword evidence="6" id="KW-0808">Transferase</keyword>
<dbReference type="PROSITE" id="PS50011">
    <property type="entry name" value="PROTEIN_KINASE_DOM"/>
    <property type="match status" value="1"/>
</dbReference>
<name>A0A5J9WVG0_9POAL</name>
<keyword evidence="3" id="KW-1003">Cell membrane</keyword>
<dbReference type="InterPro" id="IPR000719">
    <property type="entry name" value="Prot_kinase_dom"/>
</dbReference>
<evidence type="ECO:0000256" key="15">
    <source>
        <dbReference type="ARBA" id="ARBA00023170"/>
    </source>
</evidence>
<evidence type="ECO:0000256" key="12">
    <source>
        <dbReference type="ARBA" id="ARBA00022840"/>
    </source>
</evidence>
<evidence type="ECO:0000256" key="8">
    <source>
        <dbReference type="ARBA" id="ARBA00022729"/>
    </source>
</evidence>
<evidence type="ECO:0000256" key="4">
    <source>
        <dbReference type="ARBA" id="ARBA00022527"/>
    </source>
</evidence>
<dbReference type="GO" id="GO:0005524">
    <property type="term" value="F:ATP binding"/>
    <property type="evidence" value="ECO:0007669"/>
    <property type="project" value="UniProtKB-UniRule"/>
</dbReference>
<evidence type="ECO:0000256" key="7">
    <source>
        <dbReference type="ARBA" id="ARBA00022692"/>
    </source>
</evidence>
<dbReference type="Pfam" id="PF07714">
    <property type="entry name" value="PK_Tyr_Ser-Thr"/>
    <property type="match status" value="1"/>
</dbReference>
<evidence type="ECO:0000256" key="2">
    <source>
        <dbReference type="ARBA" id="ARBA00008684"/>
    </source>
</evidence>
<dbReference type="PROSITE" id="PS00108">
    <property type="entry name" value="PROTEIN_KINASE_ST"/>
    <property type="match status" value="1"/>
</dbReference>
<dbReference type="Gene3D" id="3.30.200.20">
    <property type="entry name" value="Phosphorylase Kinase, domain 1"/>
    <property type="match status" value="1"/>
</dbReference>
<keyword evidence="7 18" id="KW-0812">Transmembrane</keyword>
<evidence type="ECO:0000256" key="3">
    <source>
        <dbReference type="ARBA" id="ARBA00022475"/>
    </source>
</evidence>
<feature type="non-terminal residue" evidence="21">
    <location>
        <position position="1"/>
    </location>
</feature>
<keyword evidence="16" id="KW-0325">Glycoprotein</keyword>
<evidence type="ECO:0000313" key="22">
    <source>
        <dbReference type="Proteomes" id="UP000324897"/>
    </source>
</evidence>
<evidence type="ECO:0000313" key="21">
    <source>
        <dbReference type="EMBL" id="TVU51250.1"/>
    </source>
</evidence>
<dbReference type="CDD" id="cd14066">
    <property type="entry name" value="STKc_IRAK"/>
    <property type="match status" value="1"/>
</dbReference>
<dbReference type="SMART" id="SM00220">
    <property type="entry name" value="S_TKc"/>
    <property type="match status" value="1"/>
</dbReference>
<keyword evidence="22" id="KW-1185">Reference proteome</keyword>
<dbReference type="PROSITE" id="PS00107">
    <property type="entry name" value="PROTEIN_KINASE_ATP"/>
    <property type="match status" value="1"/>
</dbReference>
<comment type="caution">
    <text evidence="21">The sequence shown here is derived from an EMBL/GenBank/DDBJ whole genome shotgun (WGS) entry which is preliminary data.</text>
</comment>
<dbReference type="Gramene" id="TVU51250">
    <property type="protein sequence ID" value="TVU51250"/>
    <property type="gene ID" value="EJB05_02661"/>
</dbReference>
<feature type="transmembrane region" description="Helical" evidence="18">
    <location>
        <begin position="613"/>
        <end position="633"/>
    </location>
</feature>
<dbReference type="Proteomes" id="UP000324897">
    <property type="component" value="Chromosome 6"/>
</dbReference>
<proteinExistence type="inferred from homology"/>
<dbReference type="SMART" id="SM00369">
    <property type="entry name" value="LRR_TYP"/>
    <property type="match status" value="9"/>
</dbReference>
<evidence type="ECO:0000256" key="19">
    <source>
        <dbReference type="SAM" id="SignalP"/>
    </source>
</evidence>
<dbReference type="GO" id="GO:0033612">
    <property type="term" value="F:receptor serine/threonine kinase binding"/>
    <property type="evidence" value="ECO:0007669"/>
    <property type="project" value="TreeGrafter"/>
</dbReference>
<evidence type="ECO:0000256" key="16">
    <source>
        <dbReference type="ARBA" id="ARBA00023180"/>
    </source>
</evidence>
<dbReference type="FunFam" id="3.80.10.10:FF:000233">
    <property type="entry name" value="Leucine-rich repeat receptor-like protein kinase TDR"/>
    <property type="match status" value="1"/>
</dbReference>
<evidence type="ECO:0000259" key="20">
    <source>
        <dbReference type="PROSITE" id="PS50011"/>
    </source>
</evidence>
<keyword evidence="5" id="KW-0433">Leucine-rich repeat</keyword>
<dbReference type="GO" id="GO:0009791">
    <property type="term" value="P:post-embryonic development"/>
    <property type="evidence" value="ECO:0007669"/>
    <property type="project" value="UniProtKB-ARBA"/>
</dbReference>
<feature type="signal peptide" evidence="19">
    <location>
        <begin position="1"/>
        <end position="37"/>
    </location>
</feature>
<dbReference type="SUPFAM" id="SSF52058">
    <property type="entry name" value="L domain-like"/>
    <property type="match status" value="1"/>
</dbReference>
<dbReference type="SUPFAM" id="SSF52047">
    <property type="entry name" value="RNI-like"/>
    <property type="match status" value="1"/>
</dbReference>
<evidence type="ECO:0000256" key="18">
    <source>
        <dbReference type="SAM" id="Phobius"/>
    </source>
</evidence>
<dbReference type="InterPro" id="IPR001611">
    <property type="entry name" value="Leu-rich_rpt"/>
</dbReference>
<dbReference type="FunFam" id="1.10.510.10:FF:000714">
    <property type="entry name" value="Kinase family with leucine-rich repeat domain-containing protein"/>
    <property type="match status" value="1"/>
</dbReference>
<dbReference type="Pfam" id="PF08263">
    <property type="entry name" value="LRRNT_2"/>
    <property type="match status" value="1"/>
</dbReference>
<dbReference type="Gene3D" id="1.10.510.10">
    <property type="entry name" value="Transferase(Phosphotransferase) domain 1"/>
    <property type="match status" value="1"/>
</dbReference>
<dbReference type="FunFam" id="3.80.10.10:FF:000512">
    <property type="entry name" value="Leucine-rich repeat receptor-like serine/threonine-protein kinase BAM3"/>
    <property type="match status" value="1"/>
</dbReference>
<feature type="binding site" evidence="17">
    <location>
        <position position="746"/>
    </location>
    <ligand>
        <name>ATP</name>
        <dbReference type="ChEBI" id="CHEBI:30616"/>
    </ligand>
</feature>
<comment type="similarity">
    <text evidence="2">Belongs to the protein kinase superfamily. Ser/Thr protein kinase family.</text>
</comment>
<evidence type="ECO:0000256" key="17">
    <source>
        <dbReference type="PROSITE-ProRule" id="PRU10141"/>
    </source>
</evidence>
<dbReference type="InterPro" id="IPR013210">
    <property type="entry name" value="LRR_N_plant-typ"/>
</dbReference>
<evidence type="ECO:0000256" key="6">
    <source>
        <dbReference type="ARBA" id="ARBA00022679"/>
    </source>
</evidence>
<dbReference type="PANTHER" id="PTHR48056">
    <property type="entry name" value="LRR RECEPTOR-LIKE SERINE/THREONINE-PROTEIN KINASE-RELATED"/>
    <property type="match status" value="1"/>
</dbReference>
<keyword evidence="9" id="KW-0677">Repeat</keyword>
<dbReference type="InterPro" id="IPR003591">
    <property type="entry name" value="Leu-rich_rpt_typical-subtyp"/>
</dbReference>
<evidence type="ECO:0000256" key="9">
    <source>
        <dbReference type="ARBA" id="ARBA00022737"/>
    </source>
</evidence>
<dbReference type="PANTHER" id="PTHR48056:SF29">
    <property type="entry name" value="RECEPTOR-LIKE PROTEIN KINASE HSL1"/>
    <property type="match status" value="1"/>
</dbReference>
<dbReference type="AlphaFoldDB" id="A0A5J9WVG0"/>
<dbReference type="PRINTS" id="PR00019">
    <property type="entry name" value="LEURICHRPT"/>
</dbReference>
<keyword evidence="12 17" id="KW-0067">ATP-binding</keyword>
<dbReference type="GO" id="GO:0051606">
    <property type="term" value="P:detection of stimulus"/>
    <property type="evidence" value="ECO:0007669"/>
    <property type="project" value="UniProtKB-ARBA"/>
</dbReference>
<dbReference type="InterPro" id="IPR050647">
    <property type="entry name" value="Plant_LRR-RLKs"/>
</dbReference>
<evidence type="ECO:0000256" key="13">
    <source>
        <dbReference type="ARBA" id="ARBA00022989"/>
    </source>
</evidence>
<dbReference type="InterPro" id="IPR032675">
    <property type="entry name" value="LRR_dom_sf"/>
</dbReference>
<evidence type="ECO:0000256" key="10">
    <source>
        <dbReference type="ARBA" id="ARBA00022741"/>
    </source>
</evidence>
<organism evidence="21 22">
    <name type="scientific">Eragrostis curvula</name>
    <name type="common">weeping love grass</name>
    <dbReference type="NCBI Taxonomy" id="38414"/>
    <lineage>
        <taxon>Eukaryota</taxon>
        <taxon>Viridiplantae</taxon>
        <taxon>Streptophyta</taxon>
        <taxon>Embryophyta</taxon>
        <taxon>Tracheophyta</taxon>
        <taxon>Spermatophyta</taxon>
        <taxon>Magnoliopsida</taxon>
        <taxon>Liliopsida</taxon>
        <taxon>Poales</taxon>
        <taxon>Poaceae</taxon>
        <taxon>PACMAD clade</taxon>
        <taxon>Chloridoideae</taxon>
        <taxon>Eragrostideae</taxon>
        <taxon>Eragrostidinae</taxon>
        <taxon>Eragrostis</taxon>
    </lineage>
</organism>
<evidence type="ECO:0000256" key="5">
    <source>
        <dbReference type="ARBA" id="ARBA00022614"/>
    </source>
</evidence>
<evidence type="ECO:0000256" key="14">
    <source>
        <dbReference type="ARBA" id="ARBA00023136"/>
    </source>
</evidence>
<gene>
    <name evidence="21" type="ORF">EJB05_02661</name>
</gene>
<dbReference type="InterPro" id="IPR011009">
    <property type="entry name" value="Kinase-like_dom_sf"/>
</dbReference>
<dbReference type="InterPro" id="IPR008271">
    <property type="entry name" value="Ser/Thr_kinase_AS"/>
</dbReference>
<keyword evidence="8 19" id="KW-0732">Signal</keyword>
<sequence>MAERRYYPCSSHGFFLPVLLAFLSLLFFLDLAPAVAAQPPPLNSTTQLSIMRNLSGLVSAQSSKWDTSDPNPCRWSGIVCSVSDSVVTGITLSDYGVSNSSIFAIICSLDTLQTLDLSKNALTQLSDQFILSSCAIKESLQWLNLSSNHLDGSLGVLSGFHRLEVLDLSFNFFSGRLNLEFSDFTHLKKLNLSSNKLIGSMPTRVGSSLEALVLSDNQLVGSFPVDLFACRNLTTLDLSQNNLTGHILDNFTQLPKLHTLILSGNKLSGTIPKSLSQVTTLFRFSANQNNFSGRIPSGITKHLNMLDLSYNKITGEIPSDLFSSQNLGTIDLTSNLLEGHIPVNFSHSLYHLRLGTNKLSGSIPDSIGNASNLAYLELDTNNLEGYIPSNLGKCKKLTLLSLASNNLQGQVPGEIGDLKNLVILKLQWNNISGPIPVRVSLLTNLNTLNLSHNSFAGVIPDEITMLPKLSSMNLQANNINGVIPSSISSLKNLIELNLGNNLLTGSIPAMPTSLSTALNLSHNYLSGVIPSNIGSLLELEILDLSYNNLSGEVPSSLGYLNSLTELVLSYNQLSGSLPTLPPNVLVNITGNLGLTNTNGMRISHSDRVKSKKLAAFFGVLFGLCLAAVIAMFISCYCKIQLLIIIDGCKRIYGVENEQSSVEEGAAQINNGRRTAMNSIHTSAIECMRAKRDDWQITPFQALDFDDVSIAQGLIEENLIGHGGSGRVYRVTYTNKYNSSTSVVAVKQIQCAGRLDKRLEREFESEVEMLGNIRHNNIVKLQCCISGAMSKFLVYDYMENGSLDNWVHGHALFVGYTMARVRSIACSPLDWPTRLRVAVGAAQGLFYMHHECSPPIIHRDVKTSNILLDSEFQAKVADFGLARMLVQEGEPDTMSAVAGSFGYMAPEYAYTKKVNEKVDVYSFGVVLLELTTGKKANDGGEHGCLAQWAWHHYQAGASVCDATDKCIRYAGYPGEIETVFRLGIQCTGKSPSSRPTMKDVLQILLKCSKQTDQKTREERAVEHEAAPLFLPQRGSRGRWFSSSKGIFIEEKIDVHCIA</sequence>
<keyword evidence="15" id="KW-0675">Receptor</keyword>
<reference evidence="21 22" key="1">
    <citation type="journal article" date="2019" name="Sci. Rep.">
        <title>A high-quality genome of Eragrostis curvula grass provides insights into Poaceae evolution and supports new strategies to enhance forage quality.</title>
        <authorList>
            <person name="Carballo J."/>
            <person name="Santos B.A.C.M."/>
            <person name="Zappacosta D."/>
            <person name="Garbus I."/>
            <person name="Selva J.P."/>
            <person name="Gallo C.A."/>
            <person name="Diaz A."/>
            <person name="Albertini E."/>
            <person name="Caccamo M."/>
            <person name="Echenique V."/>
        </authorList>
    </citation>
    <scope>NUCLEOTIDE SEQUENCE [LARGE SCALE GENOMIC DNA]</scope>
    <source>
        <strain evidence="22">cv. Victoria</strain>
        <tissue evidence="21">Leaf</tissue>
    </source>
</reference>
<protein>
    <recommendedName>
        <fullName evidence="20">Protein kinase domain-containing protein</fullName>
    </recommendedName>
</protein>
<dbReference type="GO" id="GO:0004674">
    <property type="term" value="F:protein serine/threonine kinase activity"/>
    <property type="evidence" value="ECO:0007669"/>
    <property type="project" value="UniProtKB-KW"/>
</dbReference>
<dbReference type="FunFam" id="3.80.10.10:FF:000041">
    <property type="entry name" value="LRR receptor-like serine/threonine-protein kinase ERECTA"/>
    <property type="match status" value="1"/>
</dbReference>